<reference evidence="1" key="1">
    <citation type="submission" date="2016-03" db="EMBL/GenBank/DDBJ databases">
        <authorList>
            <person name="Ploux O."/>
        </authorList>
    </citation>
    <scope>NUCLEOTIDE SEQUENCE</scope>
    <source>
        <strain evidence="1">UC10</strain>
    </source>
</reference>
<gene>
    <name evidence="1" type="ORF">SPPYR_3945</name>
</gene>
<organism evidence="1">
    <name type="scientific">uncultured Sphingopyxis sp</name>
    <dbReference type="NCBI Taxonomy" id="310581"/>
    <lineage>
        <taxon>Bacteria</taxon>
        <taxon>Pseudomonadati</taxon>
        <taxon>Pseudomonadota</taxon>
        <taxon>Alphaproteobacteria</taxon>
        <taxon>Sphingomonadales</taxon>
        <taxon>Sphingomonadaceae</taxon>
        <taxon>Sphingopyxis</taxon>
        <taxon>environmental samples</taxon>
    </lineage>
</organism>
<evidence type="ECO:0000313" key="1">
    <source>
        <dbReference type="EMBL" id="SBV35060.1"/>
    </source>
</evidence>
<dbReference type="AlphaFoldDB" id="A0A1Y5PYL4"/>
<sequence>MPSSSFSKKSNGALAPSDPTRVAAVLIELAASGDMPQRLVVGADAWGEITAKLDSQRAEYEAWKALSHSTGFA</sequence>
<dbReference type="Gene3D" id="3.40.50.720">
    <property type="entry name" value="NAD(P)-binding Rossmann-like Domain"/>
    <property type="match status" value="1"/>
</dbReference>
<name>A0A1Y5PYL4_9SPHN</name>
<protein>
    <submittedName>
        <fullName evidence="1">Short-chain dehydrogenase/reductase SDR</fullName>
    </submittedName>
</protein>
<dbReference type="KEGG" id="sphu:SPPYR_3945"/>
<dbReference type="RefSeq" id="WP_295322281.1">
    <property type="nucleotide sequence ID" value="NZ_LT598653.1"/>
</dbReference>
<dbReference type="EMBL" id="LT598653">
    <property type="protein sequence ID" value="SBV35060.1"/>
    <property type="molecule type" value="Genomic_DNA"/>
</dbReference>
<accession>A0A1Y5PYL4</accession>
<proteinExistence type="predicted"/>